<keyword evidence="3" id="KW-1015">Disulfide bond</keyword>
<evidence type="ECO:0000256" key="5">
    <source>
        <dbReference type="SAM" id="SignalP"/>
    </source>
</evidence>
<dbReference type="SMART" id="SM00131">
    <property type="entry name" value="KU"/>
    <property type="match status" value="1"/>
</dbReference>
<dbReference type="InterPro" id="IPR036880">
    <property type="entry name" value="Kunitz_BPTI_sf"/>
</dbReference>
<evidence type="ECO:0000256" key="1">
    <source>
        <dbReference type="ARBA" id="ARBA00022690"/>
    </source>
</evidence>
<evidence type="ECO:0000256" key="3">
    <source>
        <dbReference type="ARBA" id="ARBA00023157"/>
    </source>
</evidence>
<dbReference type="AlphaFoldDB" id="A0A8C7WW33"/>
<dbReference type="GO" id="GO:0005615">
    <property type="term" value="C:extracellular space"/>
    <property type="evidence" value="ECO:0007669"/>
    <property type="project" value="TreeGrafter"/>
</dbReference>
<feature type="region of interest" description="Disordered" evidence="4">
    <location>
        <begin position="98"/>
        <end position="130"/>
    </location>
</feature>
<evidence type="ECO:0000256" key="4">
    <source>
        <dbReference type="SAM" id="MobiDB-lite"/>
    </source>
</evidence>
<evidence type="ECO:0000313" key="8">
    <source>
        <dbReference type="Proteomes" id="UP000694383"/>
    </source>
</evidence>
<evidence type="ECO:0000313" key="7">
    <source>
        <dbReference type="Ensembl" id="ENSOSIP00000004020.1"/>
    </source>
</evidence>
<feature type="domain" description="BPTI/Kunitz inhibitor" evidence="6">
    <location>
        <begin position="32"/>
        <end position="77"/>
    </location>
</feature>
<dbReference type="Proteomes" id="UP000694383">
    <property type="component" value="Unplaced"/>
</dbReference>
<proteinExistence type="predicted"/>
<keyword evidence="5" id="KW-0732">Signal</keyword>
<dbReference type="InterPro" id="IPR002223">
    <property type="entry name" value="Kunitz_BPTI"/>
</dbReference>
<name>A0A8C7WW33_9TELE</name>
<protein>
    <recommendedName>
        <fullName evidence="6">BPTI/Kunitz inhibitor domain-containing protein</fullName>
    </recommendedName>
</protein>
<keyword evidence="8" id="KW-1185">Reference proteome</keyword>
<evidence type="ECO:0000256" key="2">
    <source>
        <dbReference type="ARBA" id="ARBA00022900"/>
    </source>
</evidence>
<organism evidence="7 8">
    <name type="scientific">Oryzias sinensis</name>
    <name type="common">Chinese medaka</name>
    <dbReference type="NCBI Taxonomy" id="183150"/>
    <lineage>
        <taxon>Eukaryota</taxon>
        <taxon>Metazoa</taxon>
        <taxon>Chordata</taxon>
        <taxon>Craniata</taxon>
        <taxon>Vertebrata</taxon>
        <taxon>Euteleostomi</taxon>
        <taxon>Actinopterygii</taxon>
        <taxon>Neopterygii</taxon>
        <taxon>Teleostei</taxon>
        <taxon>Neoteleostei</taxon>
        <taxon>Acanthomorphata</taxon>
        <taxon>Ovalentaria</taxon>
        <taxon>Atherinomorphae</taxon>
        <taxon>Beloniformes</taxon>
        <taxon>Adrianichthyidae</taxon>
        <taxon>Oryziinae</taxon>
        <taxon>Oryzias</taxon>
    </lineage>
</organism>
<dbReference type="GO" id="GO:0004867">
    <property type="term" value="F:serine-type endopeptidase inhibitor activity"/>
    <property type="evidence" value="ECO:0007669"/>
    <property type="project" value="UniProtKB-KW"/>
</dbReference>
<dbReference type="Ensembl" id="ENSOSIT00000004305.1">
    <property type="protein sequence ID" value="ENSOSIP00000004020.1"/>
    <property type="gene ID" value="ENSOSIG00000002414.1"/>
</dbReference>
<feature type="chain" id="PRO_5034005696" description="BPTI/Kunitz inhibitor domain-containing protein" evidence="5">
    <location>
        <begin position="20"/>
        <end position="130"/>
    </location>
</feature>
<feature type="signal peptide" evidence="5">
    <location>
        <begin position="1"/>
        <end position="19"/>
    </location>
</feature>
<dbReference type="SUPFAM" id="SSF57362">
    <property type="entry name" value="BPTI-like"/>
    <property type="match status" value="1"/>
</dbReference>
<reference evidence="7" key="1">
    <citation type="submission" date="2025-08" db="UniProtKB">
        <authorList>
            <consortium name="Ensembl"/>
        </authorList>
    </citation>
    <scope>IDENTIFICATION</scope>
</reference>
<dbReference type="PROSITE" id="PS50279">
    <property type="entry name" value="BPTI_KUNITZ_2"/>
    <property type="match status" value="1"/>
</dbReference>
<keyword evidence="2" id="KW-0722">Serine protease inhibitor</keyword>
<dbReference type="Pfam" id="PF00014">
    <property type="entry name" value="Kunitz_BPTI"/>
    <property type="match status" value="1"/>
</dbReference>
<keyword evidence="1" id="KW-0646">Protease inhibitor</keyword>
<accession>A0A8C7WW33</accession>
<dbReference type="GeneTree" id="ENSGT01110000269707"/>
<sequence>KCKLLLLWLLGACGWLCTCFCVLTPSFPAARCLQPVRTGSCRAAFPRFFYNASSGSCSSFIYGGCDGNDNNFESQSDLYTPHPRLSHIYLVFGFRKSSSGGPGFCSPPVWSQGSSDGSSSIEVGGRPEDR</sequence>
<dbReference type="InterPro" id="IPR050098">
    <property type="entry name" value="TFPI/VKTCI-like"/>
</dbReference>
<dbReference type="PANTHER" id="PTHR10083:SF328">
    <property type="entry name" value="TISSUE FACTOR PATHWAY INHIBITOR"/>
    <property type="match status" value="1"/>
</dbReference>
<dbReference type="PANTHER" id="PTHR10083">
    <property type="entry name" value="KUNITZ-TYPE PROTEASE INHIBITOR-RELATED"/>
    <property type="match status" value="1"/>
</dbReference>
<dbReference type="Gene3D" id="4.10.410.10">
    <property type="entry name" value="Pancreatic trypsin inhibitor Kunitz domain"/>
    <property type="match status" value="1"/>
</dbReference>
<dbReference type="PRINTS" id="PR00759">
    <property type="entry name" value="BASICPTASE"/>
</dbReference>
<evidence type="ECO:0000259" key="6">
    <source>
        <dbReference type="PROSITE" id="PS50279"/>
    </source>
</evidence>
<feature type="compositionally biased region" description="Low complexity" evidence="4">
    <location>
        <begin position="104"/>
        <end position="124"/>
    </location>
</feature>
<reference evidence="7" key="2">
    <citation type="submission" date="2025-09" db="UniProtKB">
        <authorList>
            <consortium name="Ensembl"/>
        </authorList>
    </citation>
    <scope>IDENTIFICATION</scope>
</reference>